<proteinExistence type="inferred from homology"/>
<feature type="binding site" evidence="7">
    <location>
        <position position="19"/>
    </location>
    <ligand>
        <name>S-adenosyl-L-methionine</name>
        <dbReference type="ChEBI" id="CHEBI:59789"/>
    </ligand>
</feature>
<dbReference type="NCBIfam" id="TIGR00571">
    <property type="entry name" value="dam"/>
    <property type="match status" value="1"/>
</dbReference>
<name>A0A1M6RAF1_9FIRM</name>
<dbReference type="EMBL" id="FRAI01000028">
    <property type="protein sequence ID" value="SHK29400.1"/>
    <property type="molecule type" value="Genomic_DNA"/>
</dbReference>
<evidence type="ECO:0000256" key="5">
    <source>
        <dbReference type="ARBA" id="ARBA00022691"/>
    </source>
</evidence>
<dbReference type="Gene3D" id="3.40.50.150">
    <property type="entry name" value="Vaccinia Virus protein VP39"/>
    <property type="match status" value="1"/>
</dbReference>
<dbReference type="InterPro" id="IPR002052">
    <property type="entry name" value="DNA_methylase_N6_adenine_CS"/>
</dbReference>
<dbReference type="PANTHER" id="PTHR30481">
    <property type="entry name" value="DNA ADENINE METHYLASE"/>
    <property type="match status" value="1"/>
</dbReference>
<dbReference type="RefSeq" id="WP_242945882.1">
    <property type="nucleotide sequence ID" value="NZ_FRAI01000028.1"/>
</dbReference>
<feature type="binding site" evidence="7">
    <location>
        <position position="15"/>
    </location>
    <ligand>
        <name>S-adenosyl-L-methionine</name>
        <dbReference type="ChEBI" id="CHEBI:59789"/>
    </ligand>
</feature>
<dbReference type="PROSITE" id="PS00092">
    <property type="entry name" value="N6_MTASE"/>
    <property type="match status" value="1"/>
</dbReference>
<evidence type="ECO:0000256" key="1">
    <source>
        <dbReference type="ARBA" id="ARBA00006594"/>
    </source>
</evidence>
<evidence type="ECO:0000313" key="10">
    <source>
        <dbReference type="Proteomes" id="UP000243547"/>
    </source>
</evidence>
<dbReference type="PIRSF" id="PIRSF000398">
    <property type="entry name" value="M_m6A_EcoRV"/>
    <property type="match status" value="1"/>
</dbReference>
<dbReference type="Pfam" id="PF02086">
    <property type="entry name" value="MethyltransfD12"/>
    <property type="match status" value="1"/>
</dbReference>
<dbReference type="STRING" id="1120989.SAMN02745227_01988"/>
<keyword evidence="10" id="KW-1185">Reference proteome</keyword>
<dbReference type="GO" id="GO:0009007">
    <property type="term" value="F:site-specific DNA-methyltransferase (adenine-specific) activity"/>
    <property type="evidence" value="ECO:0007669"/>
    <property type="project" value="UniProtKB-UniRule"/>
</dbReference>
<evidence type="ECO:0000313" key="9">
    <source>
        <dbReference type="EMBL" id="SHK29400.1"/>
    </source>
</evidence>
<feature type="binding site" evidence="7">
    <location>
        <position position="203"/>
    </location>
    <ligand>
        <name>S-adenosyl-L-methionine</name>
        <dbReference type="ChEBI" id="CHEBI:59789"/>
    </ligand>
</feature>
<evidence type="ECO:0000256" key="7">
    <source>
        <dbReference type="PIRSR" id="PIRSR000398-1"/>
    </source>
</evidence>
<feature type="binding site" evidence="7">
    <location>
        <position position="69"/>
    </location>
    <ligand>
        <name>S-adenosyl-L-methionine</name>
        <dbReference type="ChEBI" id="CHEBI:59789"/>
    </ligand>
</feature>
<keyword evidence="5 8" id="KW-0949">S-adenosyl-L-methionine</keyword>
<comment type="catalytic activity">
    <reaction evidence="6 8">
        <text>a 2'-deoxyadenosine in DNA + S-adenosyl-L-methionine = an N(6)-methyl-2'-deoxyadenosine in DNA + S-adenosyl-L-homocysteine + H(+)</text>
        <dbReference type="Rhea" id="RHEA:15197"/>
        <dbReference type="Rhea" id="RHEA-COMP:12418"/>
        <dbReference type="Rhea" id="RHEA-COMP:12419"/>
        <dbReference type="ChEBI" id="CHEBI:15378"/>
        <dbReference type="ChEBI" id="CHEBI:57856"/>
        <dbReference type="ChEBI" id="CHEBI:59789"/>
        <dbReference type="ChEBI" id="CHEBI:90615"/>
        <dbReference type="ChEBI" id="CHEBI:90616"/>
        <dbReference type="EC" id="2.1.1.72"/>
    </reaction>
</comment>
<dbReference type="GO" id="GO:0009307">
    <property type="term" value="P:DNA restriction-modification system"/>
    <property type="evidence" value="ECO:0007669"/>
    <property type="project" value="InterPro"/>
</dbReference>
<evidence type="ECO:0000256" key="6">
    <source>
        <dbReference type="ARBA" id="ARBA00047942"/>
    </source>
</evidence>
<evidence type="ECO:0000256" key="4">
    <source>
        <dbReference type="ARBA" id="ARBA00022679"/>
    </source>
</evidence>
<accession>A0A1M6RAF1</accession>
<dbReference type="EC" id="2.1.1.72" evidence="2 8"/>
<dbReference type="InterPro" id="IPR023095">
    <property type="entry name" value="Ade_MeTrfase_dom_2"/>
</dbReference>
<evidence type="ECO:0000256" key="8">
    <source>
        <dbReference type="RuleBase" id="RU361257"/>
    </source>
</evidence>
<dbReference type="PANTHER" id="PTHR30481:SF3">
    <property type="entry name" value="DNA ADENINE METHYLASE"/>
    <property type="match status" value="1"/>
</dbReference>
<dbReference type="GO" id="GO:0006298">
    <property type="term" value="P:mismatch repair"/>
    <property type="evidence" value="ECO:0007669"/>
    <property type="project" value="TreeGrafter"/>
</dbReference>
<keyword evidence="3 8" id="KW-0489">Methyltransferase</keyword>
<dbReference type="AlphaFoldDB" id="A0A1M6RAF1"/>
<dbReference type="PRINTS" id="PR00505">
    <property type="entry name" value="D12N6MTFRASE"/>
</dbReference>
<organism evidence="9 10">
    <name type="scientific">Anaerobranca californiensis DSM 14826</name>
    <dbReference type="NCBI Taxonomy" id="1120989"/>
    <lineage>
        <taxon>Bacteria</taxon>
        <taxon>Bacillati</taxon>
        <taxon>Bacillota</taxon>
        <taxon>Clostridia</taxon>
        <taxon>Eubacteriales</taxon>
        <taxon>Proteinivoracaceae</taxon>
        <taxon>Anaerobranca</taxon>
    </lineage>
</organism>
<dbReference type="InterPro" id="IPR012263">
    <property type="entry name" value="M_m6A_EcoRV"/>
</dbReference>
<reference evidence="10" key="1">
    <citation type="submission" date="2016-11" db="EMBL/GenBank/DDBJ databases">
        <authorList>
            <person name="Varghese N."/>
            <person name="Submissions S."/>
        </authorList>
    </citation>
    <scope>NUCLEOTIDE SEQUENCE [LARGE SCALE GENOMIC DNA]</scope>
    <source>
        <strain evidence="10">DSM 14826</strain>
    </source>
</reference>
<sequence length="298" mass="34824">MEELNKANLKPVVKWAGGKGQLISTIADYLPLELKENKIEKYIEPFVGGGAVLFYLLQNYDFKKIVINDLNRDLINLYKIIRDDVEKLIKELNKISDVYLDLNEENKKKYYYDIRREFNQGELDFVVKGAYFIFLNKTCFNGLYRVNSKGDFNVPHGKYKNPKILDRENLLNLSKALQQITILNKDFEEIEEEVDEKTFVYFDPPYRPLNSTSSFTSYNSNDFNDSEQIRLANFFKKLDSKGAKLMLSNSDPKNTDLNDNFFDELYKGYKILRVKANRNINSDKGGRGKINELLILNY</sequence>
<dbReference type="GO" id="GO:0032259">
    <property type="term" value="P:methylation"/>
    <property type="evidence" value="ECO:0007669"/>
    <property type="project" value="UniProtKB-KW"/>
</dbReference>
<dbReference type="InterPro" id="IPR029063">
    <property type="entry name" value="SAM-dependent_MTases_sf"/>
</dbReference>
<dbReference type="InterPro" id="IPR012327">
    <property type="entry name" value="MeTrfase_D12"/>
</dbReference>
<evidence type="ECO:0000256" key="2">
    <source>
        <dbReference type="ARBA" id="ARBA00011900"/>
    </source>
</evidence>
<dbReference type="SUPFAM" id="SSF53335">
    <property type="entry name" value="S-adenosyl-L-methionine-dependent methyltransferases"/>
    <property type="match status" value="1"/>
</dbReference>
<protein>
    <recommendedName>
        <fullName evidence="2 8">Site-specific DNA-methyltransferase (adenine-specific)</fullName>
        <ecNumber evidence="2 8">2.1.1.72</ecNumber>
    </recommendedName>
</protein>
<dbReference type="Proteomes" id="UP000243547">
    <property type="component" value="Unassembled WGS sequence"/>
</dbReference>
<dbReference type="GO" id="GO:0043565">
    <property type="term" value="F:sequence-specific DNA binding"/>
    <property type="evidence" value="ECO:0007669"/>
    <property type="project" value="TreeGrafter"/>
</dbReference>
<gene>
    <name evidence="9" type="ORF">SAMN02745227_01988</name>
</gene>
<keyword evidence="4 8" id="KW-0808">Transferase</keyword>
<comment type="similarity">
    <text evidence="1 8">Belongs to the N(4)/N(6)-methyltransferase family.</text>
</comment>
<dbReference type="GO" id="GO:1904047">
    <property type="term" value="F:S-adenosyl-L-methionine binding"/>
    <property type="evidence" value="ECO:0007669"/>
    <property type="project" value="TreeGrafter"/>
</dbReference>
<dbReference type="Gene3D" id="1.10.1020.10">
    <property type="entry name" value="Adenine-specific Methyltransferase, Domain 2"/>
    <property type="match status" value="1"/>
</dbReference>
<evidence type="ECO:0000256" key="3">
    <source>
        <dbReference type="ARBA" id="ARBA00022603"/>
    </source>
</evidence>